<evidence type="ECO:0000313" key="12">
    <source>
        <dbReference type="Proteomes" id="UP000572988"/>
    </source>
</evidence>
<keyword evidence="2 7" id="KW-0645">Protease</keyword>
<feature type="active site" description="Charge relay system" evidence="6">
    <location>
        <position position="204"/>
    </location>
</feature>
<sequence length="247" mass="26745">MEKFKKVFMLVVLLLAMVPVIFSQGSFTAKANSGIYPINGSDKAPHNIVGRLDFKNGHSGTGFVIGKNTVATNRHVANNFKGKDSGTFKLAFNQKNNGPKSLGDFSVVSVKFAPNQNDDVAILTVVPKNGNKNVGEVVKPANIVDADFIDKNWLGTANNQLHIAGYPNLGDRNIMWGSDGKILDFAFNSNRTYKSDILASPGASGSPLFNKNNQVVGINSSFYADDPKVSGGFLFKEDLLQFVLDNR</sequence>
<dbReference type="GeneID" id="93789210"/>
<reference evidence="8 11" key="3">
    <citation type="submission" date="2020-11" db="EMBL/GenBank/DDBJ databases">
        <authorList>
            <consortium name="Pathogen Informatics"/>
        </authorList>
    </citation>
    <scope>NUCLEOTIDE SEQUENCE [LARGE SCALE GENOMIC DNA]</scope>
    <source>
        <strain evidence="8 11">NCTC12218</strain>
    </source>
</reference>
<dbReference type="AlphaFoldDB" id="A0A7Z7VWG0"/>
<dbReference type="EMBL" id="LR962863">
    <property type="protein sequence ID" value="CAD7358887.1"/>
    <property type="molecule type" value="Genomic_DNA"/>
</dbReference>
<dbReference type="PROSITE" id="PS00672">
    <property type="entry name" value="V8_HIS"/>
    <property type="match status" value="1"/>
</dbReference>
<protein>
    <recommendedName>
        <fullName evidence="7">Serine protease</fullName>
        <ecNumber evidence="7">3.4.21.-</ecNumber>
    </recommendedName>
</protein>
<evidence type="ECO:0000313" key="11">
    <source>
        <dbReference type="Proteomes" id="UP000264146"/>
    </source>
</evidence>
<dbReference type="GO" id="GO:0006508">
    <property type="term" value="P:proteolysis"/>
    <property type="evidence" value="ECO:0007669"/>
    <property type="project" value="UniProtKB-KW"/>
</dbReference>
<evidence type="ECO:0000313" key="9">
    <source>
        <dbReference type="EMBL" id="NHA34902.1"/>
    </source>
</evidence>
<reference evidence="10" key="2">
    <citation type="submission" date="2018-06" db="EMBL/GenBank/DDBJ databases">
        <authorList>
            <consortium name="Pathogen Informatics"/>
            <person name="Doyle S."/>
        </authorList>
    </citation>
    <scope>NUCLEOTIDE SEQUENCE [LARGE SCALE GENOMIC DNA]</scope>
    <source>
        <strain evidence="10">NCTC12218</strain>
    </source>
</reference>
<evidence type="ECO:0000313" key="8">
    <source>
        <dbReference type="EMBL" id="CAD7358887.1"/>
    </source>
</evidence>
<dbReference type="Proteomes" id="UP000264146">
    <property type="component" value="Chromosome"/>
</dbReference>
<name>A0A7Z7VWG0_STASC</name>
<evidence type="ECO:0000256" key="4">
    <source>
        <dbReference type="ARBA" id="ARBA00022801"/>
    </source>
</evidence>
<evidence type="ECO:0000256" key="3">
    <source>
        <dbReference type="ARBA" id="ARBA00022729"/>
    </source>
</evidence>
<dbReference type="EMBL" id="UHEF01000001">
    <property type="protein sequence ID" value="SUM87020.1"/>
    <property type="molecule type" value="Genomic_DNA"/>
</dbReference>
<gene>
    <name evidence="10" type="primary">gseA</name>
    <name evidence="9" type="ORF">C1O36_10520</name>
    <name evidence="10" type="ORF">NCTC12218_00473</name>
</gene>
<dbReference type="Gene3D" id="2.40.10.10">
    <property type="entry name" value="Trypsin-like serine proteases"/>
    <property type="match status" value="2"/>
</dbReference>
<dbReference type="InterPro" id="IPR043504">
    <property type="entry name" value="Peptidase_S1_PA_chymotrypsin"/>
</dbReference>
<dbReference type="InterPro" id="IPR028301">
    <property type="entry name" value="V8_his_AS"/>
</dbReference>
<feature type="active site" description="Charge relay system" evidence="6">
    <location>
        <position position="119"/>
    </location>
</feature>
<keyword evidence="3" id="KW-0732">Signal</keyword>
<dbReference type="RefSeq" id="WP_016426174.1">
    <property type="nucleotide sequence ID" value="NZ_CABKRV010000002.1"/>
</dbReference>
<feature type="active site" description="Charge relay system" evidence="6">
    <location>
        <position position="75"/>
    </location>
</feature>
<dbReference type="Pfam" id="PF13365">
    <property type="entry name" value="Trypsin_2"/>
    <property type="match status" value="1"/>
</dbReference>
<evidence type="ECO:0000256" key="1">
    <source>
        <dbReference type="ARBA" id="ARBA00008764"/>
    </source>
</evidence>
<dbReference type="PRINTS" id="PR00839">
    <property type="entry name" value="V8PROTEASE"/>
</dbReference>
<keyword evidence="12" id="KW-1185">Reference proteome</keyword>
<comment type="similarity">
    <text evidence="1 7">Belongs to the peptidase S1B family.</text>
</comment>
<dbReference type="Proteomes" id="UP000572988">
    <property type="component" value="Unassembled WGS sequence"/>
</dbReference>
<proteinExistence type="inferred from homology"/>
<evidence type="ECO:0000313" key="10">
    <source>
        <dbReference type="EMBL" id="SUM87020.1"/>
    </source>
</evidence>
<evidence type="ECO:0000256" key="2">
    <source>
        <dbReference type="ARBA" id="ARBA00022670"/>
    </source>
</evidence>
<dbReference type="InterPro" id="IPR008256">
    <property type="entry name" value="Peptidase_S1B"/>
</dbReference>
<evidence type="ECO:0000256" key="5">
    <source>
        <dbReference type="ARBA" id="ARBA00022825"/>
    </source>
</evidence>
<reference evidence="9 12" key="1">
    <citation type="submission" date="2018-01" db="EMBL/GenBank/DDBJ databases">
        <title>Complete genome sequence of Staphylococcus Scheliferi isolated from human.</title>
        <authorList>
            <person name="Abouelkhair M.A."/>
            <person name="Bemis D.A."/>
            <person name="Kania S.A."/>
        </authorList>
    </citation>
    <scope>NUCLEOTIDE SEQUENCE [LARGE SCALE GENOMIC DNA]</scope>
    <source>
        <strain evidence="9 12">ATCC 43808</strain>
    </source>
</reference>
<keyword evidence="5 7" id="KW-0720">Serine protease</keyword>
<dbReference type="EMBL" id="POVK01000041">
    <property type="protein sequence ID" value="NHA34902.1"/>
    <property type="molecule type" value="Genomic_DNA"/>
</dbReference>
<dbReference type="PRINTS" id="PR01774">
    <property type="entry name" value="EXFOLTOXIN"/>
</dbReference>
<organism evidence="10">
    <name type="scientific">Staphylococcus schleiferi</name>
    <dbReference type="NCBI Taxonomy" id="1295"/>
    <lineage>
        <taxon>Bacteria</taxon>
        <taxon>Bacillati</taxon>
        <taxon>Bacillota</taxon>
        <taxon>Bacilli</taxon>
        <taxon>Bacillales</taxon>
        <taxon>Staphylococcaceae</taxon>
        <taxon>Staphylococcus</taxon>
    </lineage>
</organism>
<dbReference type="GO" id="GO:0004252">
    <property type="term" value="F:serine-type endopeptidase activity"/>
    <property type="evidence" value="ECO:0007669"/>
    <property type="project" value="InterPro"/>
</dbReference>
<dbReference type="SUPFAM" id="SSF50494">
    <property type="entry name" value="Trypsin-like serine proteases"/>
    <property type="match status" value="1"/>
</dbReference>
<dbReference type="InterPro" id="IPR008353">
    <property type="entry name" value="Peptidase_S1B_tx"/>
</dbReference>
<dbReference type="EC" id="3.4.21.-" evidence="7"/>
<dbReference type="InterPro" id="IPR009003">
    <property type="entry name" value="Peptidase_S1_PA"/>
</dbReference>
<accession>A0A7Z7VWG0</accession>
<evidence type="ECO:0000256" key="7">
    <source>
        <dbReference type="RuleBase" id="RU004296"/>
    </source>
</evidence>
<keyword evidence="4 7" id="KW-0378">Hydrolase</keyword>
<evidence type="ECO:0000256" key="6">
    <source>
        <dbReference type="PIRSR" id="PIRSR608256-1"/>
    </source>
</evidence>